<dbReference type="InterPro" id="IPR000209">
    <property type="entry name" value="Peptidase_S8/S53_dom"/>
</dbReference>
<dbReference type="Proteomes" id="UP000193944">
    <property type="component" value="Unassembled WGS sequence"/>
</dbReference>
<keyword evidence="8" id="KW-0732">Signal</keyword>
<dbReference type="SUPFAM" id="SSF52743">
    <property type="entry name" value="Subtilisin-like"/>
    <property type="match status" value="1"/>
</dbReference>
<evidence type="ECO:0000256" key="7">
    <source>
        <dbReference type="PROSITE-ProRule" id="PRU01240"/>
    </source>
</evidence>
<keyword evidence="2 6" id="KW-0147">Chitin-binding</keyword>
<dbReference type="SUPFAM" id="SSF57016">
    <property type="entry name" value="Plant lectins/antimicrobial peptides"/>
    <property type="match status" value="1"/>
</dbReference>
<reference evidence="10 11" key="1">
    <citation type="submission" date="2016-08" db="EMBL/GenBank/DDBJ databases">
        <title>A Parts List for Fungal Cellulosomes Revealed by Comparative Genomics.</title>
        <authorList>
            <consortium name="DOE Joint Genome Institute"/>
            <person name="Haitjema C.H."/>
            <person name="Gilmore S.P."/>
            <person name="Henske J.K."/>
            <person name="Solomon K.V."/>
            <person name="De Groot R."/>
            <person name="Kuo A."/>
            <person name="Mondo S.J."/>
            <person name="Salamov A.A."/>
            <person name="Labutti K."/>
            <person name="Zhao Z."/>
            <person name="Chiniquy J."/>
            <person name="Barry K."/>
            <person name="Brewer H.M."/>
            <person name="Purvine S.O."/>
            <person name="Wright A.T."/>
            <person name="Boxma B."/>
            <person name="Van Alen T."/>
            <person name="Hackstein J.H."/>
            <person name="Baker S.E."/>
            <person name="Grigoriev I.V."/>
            <person name="O'Malley M.A."/>
        </authorList>
    </citation>
    <scope>NUCLEOTIDE SEQUENCE [LARGE SCALE GENOMIC DNA]</scope>
    <source>
        <strain evidence="10 11">S4</strain>
    </source>
</reference>
<dbReference type="PROSITE" id="PS51892">
    <property type="entry name" value="SUBTILASE"/>
    <property type="match status" value="1"/>
</dbReference>
<evidence type="ECO:0000256" key="6">
    <source>
        <dbReference type="PROSITE-ProRule" id="PRU00261"/>
    </source>
</evidence>
<dbReference type="Pfam" id="PF00082">
    <property type="entry name" value="Peptidase_S8"/>
    <property type="match status" value="1"/>
</dbReference>
<evidence type="ECO:0000259" key="9">
    <source>
        <dbReference type="PROSITE" id="PS50941"/>
    </source>
</evidence>
<evidence type="ECO:0000256" key="2">
    <source>
        <dbReference type="ARBA" id="ARBA00022669"/>
    </source>
</evidence>
<organism evidence="10 11">
    <name type="scientific">Anaeromyces robustus</name>
    <dbReference type="NCBI Taxonomy" id="1754192"/>
    <lineage>
        <taxon>Eukaryota</taxon>
        <taxon>Fungi</taxon>
        <taxon>Fungi incertae sedis</taxon>
        <taxon>Chytridiomycota</taxon>
        <taxon>Chytridiomycota incertae sedis</taxon>
        <taxon>Neocallimastigomycetes</taxon>
        <taxon>Neocallimastigales</taxon>
        <taxon>Neocallimastigaceae</taxon>
        <taxon>Anaeromyces</taxon>
    </lineage>
</organism>
<keyword evidence="11" id="KW-1185">Reference proteome</keyword>
<sequence>MKSLSFAFMIVVLFNYFINALADNDHYIITIKTKINLKDYDDDQNVKDAVDVFVNDKLNDIYDIIEENKDTYTLENGQMDERLEELDSIVMNKRHHRSTKLLFVNQVNPQNITAIQNLQNLQKRSDNSTEILDDKIEEYIPVESKLVSPICPLDSGYAVVIYASDEVIKKVKKLPDIKRCNKSIPTENDANTYYNLDFIQKETNWTDVIVQDRFKNVSRNFYSHLSLLSQSHFDSESTEVYDNTYYYPKTAGQDIDIYFIEESGYFDYDEFDTYNGSRTITCDAISDINYDFTELSYDDERRVKGCEVSNIKNTSHGTIVSMTAGGKYTGAAKKANLHIIATSLHSFSELQSLEYIRKHARPNKTIINISRTGYGYYSEIQEKIIELRRSGVIIFVAAGNNKENCCSSMHLYGGFDDVITVGATEDTIDRDISEVFYPSVGGFYLFEKDGTDYFRDYGTSYATPLVAGVAATIMSEHTEIRYNYNLMKKTLIDMSLKDILYGLPGETANRFINNGKRVVYSPNNAYHGCGENSGYSKCSKGCCSKDNKCIEFDGSSASQYCYVSLGCQSEYSEFCLSNKSTSTSTRLVNNRCGPGYGSCIIKKSRYIDGVGCCSKDGYCGTSSQHCGKGCQSEFGACYSSN</sequence>
<dbReference type="InterPro" id="IPR023828">
    <property type="entry name" value="Peptidase_S8_Ser-AS"/>
</dbReference>
<dbReference type="GO" id="GO:0005615">
    <property type="term" value="C:extracellular space"/>
    <property type="evidence" value="ECO:0007669"/>
    <property type="project" value="TreeGrafter"/>
</dbReference>
<dbReference type="InterPro" id="IPR050131">
    <property type="entry name" value="Peptidase_S8_subtilisin-like"/>
</dbReference>
<dbReference type="Gene3D" id="3.30.60.10">
    <property type="entry name" value="Endochitinase-like"/>
    <property type="match status" value="1"/>
</dbReference>
<comment type="similarity">
    <text evidence="1 7">Belongs to the peptidase S8 family.</text>
</comment>
<gene>
    <name evidence="10" type="ORF">BCR32DRAFT_281755</name>
</gene>
<dbReference type="GO" id="GO:0008061">
    <property type="term" value="F:chitin binding"/>
    <property type="evidence" value="ECO:0007669"/>
    <property type="project" value="UniProtKB-UniRule"/>
</dbReference>
<dbReference type="PROSITE" id="PS50941">
    <property type="entry name" value="CHIT_BIND_I_2"/>
    <property type="match status" value="1"/>
</dbReference>
<dbReference type="OrthoDB" id="19448at2759"/>
<proteinExistence type="inferred from homology"/>
<dbReference type="EMBL" id="MCFG01000189">
    <property type="protein sequence ID" value="ORX79053.1"/>
    <property type="molecule type" value="Genomic_DNA"/>
</dbReference>
<feature type="chain" id="PRO_5012124008" evidence="8">
    <location>
        <begin position="23"/>
        <end position="641"/>
    </location>
</feature>
<keyword evidence="3" id="KW-0645">Protease</keyword>
<dbReference type="GO" id="GO:0004252">
    <property type="term" value="F:serine-type endopeptidase activity"/>
    <property type="evidence" value="ECO:0007669"/>
    <property type="project" value="InterPro"/>
</dbReference>
<evidence type="ECO:0000313" key="11">
    <source>
        <dbReference type="Proteomes" id="UP000193944"/>
    </source>
</evidence>
<evidence type="ECO:0000256" key="1">
    <source>
        <dbReference type="ARBA" id="ARBA00011073"/>
    </source>
</evidence>
<evidence type="ECO:0000256" key="4">
    <source>
        <dbReference type="ARBA" id="ARBA00022801"/>
    </source>
</evidence>
<dbReference type="Gene3D" id="3.40.50.200">
    <property type="entry name" value="Peptidase S8/S53 domain"/>
    <property type="match status" value="1"/>
</dbReference>
<evidence type="ECO:0000256" key="5">
    <source>
        <dbReference type="ARBA" id="ARBA00022825"/>
    </source>
</evidence>
<comment type="caution">
    <text evidence="6">Lacks conserved residue(s) required for the propagation of feature annotation.</text>
</comment>
<dbReference type="PROSITE" id="PS00138">
    <property type="entry name" value="SUBTILASE_SER"/>
    <property type="match status" value="1"/>
</dbReference>
<evidence type="ECO:0000256" key="3">
    <source>
        <dbReference type="ARBA" id="ARBA00022670"/>
    </source>
</evidence>
<dbReference type="InterPro" id="IPR036861">
    <property type="entry name" value="Endochitinase-like_sf"/>
</dbReference>
<comment type="caution">
    <text evidence="10">The sequence shown here is derived from an EMBL/GenBank/DDBJ whole genome shotgun (WGS) entry which is preliminary data.</text>
</comment>
<keyword evidence="6" id="KW-1015">Disulfide bond</keyword>
<evidence type="ECO:0000313" key="10">
    <source>
        <dbReference type="EMBL" id="ORX79053.1"/>
    </source>
</evidence>
<dbReference type="CDD" id="cd11618">
    <property type="entry name" value="ChtBD1_1"/>
    <property type="match status" value="1"/>
</dbReference>
<reference evidence="10 11" key="2">
    <citation type="submission" date="2016-08" db="EMBL/GenBank/DDBJ databases">
        <title>Pervasive Adenine N6-methylation of Active Genes in Fungi.</title>
        <authorList>
            <consortium name="DOE Joint Genome Institute"/>
            <person name="Mondo S.J."/>
            <person name="Dannebaum R.O."/>
            <person name="Kuo R.C."/>
            <person name="Labutti K."/>
            <person name="Haridas S."/>
            <person name="Kuo A."/>
            <person name="Salamov A."/>
            <person name="Ahrendt S.R."/>
            <person name="Lipzen A."/>
            <person name="Sullivan W."/>
            <person name="Andreopoulos W.B."/>
            <person name="Clum A."/>
            <person name="Lindquist E."/>
            <person name="Daum C."/>
            <person name="Ramamoorthy G.K."/>
            <person name="Gryganskyi A."/>
            <person name="Culley D."/>
            <person name="Magnuson J.K."/>
            <person name="James T.Y."/>
            <person name="O'Malley M.A."/>
            <person name="Stajich J.E."/>
            <person name="Spatafora J.W."/>
            <person name="Visel A."/>
            <person name="Grigoriev I.V."/>
        </authorList>
    </citation>
    <scope>NUCLEOTIDE SEQUENCE [LARGE SCALE GENOMIC DNA]</scope>
    <source>
        <strain evidence="10 11">S4</strain>
    </source>
</reference>
<dbReference type="AlphaFoldDB" id="A0A1Y1WZZ6"/>
<accession>A0A1Y1WZZ6</accession>
<feature type="signal peptide" evidence="8">
    <location>
        <begin position="1"/>
        <end position="22"/>
    </location>
</feature>
<dbReference type="GO" id="GO:0006508">
    <property type="term" value="P:proteolysis"/>
    <property type="evidence" value="ECO:0007669"/>
    <property type="project" value="UniProtKB-KW"/>
</dbReference>
<feature type="domain" description="Chitin-binding type-1" evidence="9">
    <location>
        <begin position="589"/>
        <end position="639"/>
    </location>
</feature>
<protein>
    <submittedName>
        <fullName evidence="10">Subtilisin-like protein</fullName>
    </submittedName>
</protein>
<feature type="disulfide bond" evidence="6">
    <location>
        <begin position="612"/>
        <end position="626"/>
    </location>
</feature>
<keyword evidence="4" id="KW-0378">Hydrolase</keyword>
<keyword evidence="5" id="KW-0720">Serine protease</keyword>
<dbReference type="InterPro" id="IPR036852">
    <property type="entry name" value="Peptidase_S8/S53_dom_sf"/>
</dbReference>
<name>A0A1Y1WZZ6_9FUNG</name>
<dbReference type="InterPro" id="IPR001002">
    <property type="entry name" value="Chitin-bd_1"/>
</dbReference>
<evidence type="ECO:0000256" key="8">
    <source>
        <dbReference type="SAM" id="SignalP"/>
    </source>
</evidence>
<dbReference type="PANTHER" id="PTHR43806:SF11">
    <property type="entry name" value="CEREVISIN-RELATED"/>
    <property type="match status" value="1"/>
</dbReference>
<dbReference type="PANTHER" id="PTHR43806">
    <property type="entry name" value="PEPTIDASE S8"/>
    <property type="match status" value="1"/>
</dbReference>
<dbReference type="STRING" id="1754192.A0A1Y1WZZ6"/>